<organism evidence="1 2">
    <name type="scientific">Rhizobium gallicum bv. gallicum R602sp</name>
    <dbReference type="NCBI Taxonomy" id="1041138"/>
    <lineage>
        <taxon>Bacteria</taxon>
        <taxon>Pseudomonadati</taxon>
        <taxon>Pseudomonadota</taxon>
        <taxon>Alphaproteobacteria</taxon>
        <taxon>Hyphomicrobiales</taxon>
        <taxon>Rhizobiaceae</taxon>
        <taxon>Rhizobium/Agrobacterium group</taxon>
        <taxon>Rhizobium</taxon>
    </lineage>
</organism>
<reference evidence="1 2" key="1">
    <citation type="submission" date="2013-11" db="EMBL/GenBank/DDBJ databases">
        <title>Complete genome sequence of Rhizobium gallicum bv. gallicum R602.</title>
        <authorList>
            <person name="Bustos P."/>
            <person name="Santamaria R.I."/>
            <person name="Lozano L."/>
            <person name="Acosta J.L."/>
            <person name="Ormeno-Orrillo E."/>
            <person name="Rogel M.A."/>
            <person name="Romero D."/>
            <person name="Cevallos M.A."/>
            <person name="Martinez-Romero E."/>
            <person name="Gonzalez V."/>
        </authorList>
    </citation>
    <scope>NUCLEOTIDE SEQUENCE [LARGE SCALE GENOMIC DNA]</scope>
    <source>
        <strain evidence="1 2">R602</strain>
        <plasmid evidence="1 2">pRgalR602b</plasmid>
    </source>
</reference>
<accession>A0A0B4XA79</accession>
<keyword evidence="1" id="KW-0614">Plasmid</keyword>
<geneLocation type="plasmid" evidence="1 2">
    <name>pRgalR602b</name>
</geneLocation>
<evidence type="ECO:0000313" key="1">
    <source>
        <dbReference type="EMBL" id="AJD43665.1"/>
    </source>
</evidence>
<protein>
    <submittedName>
        <fullName evidence="1">Uncharacterized protein</fullName>
    </submittedName>
</protein>
<dbReference type="KEGG" id="rga:RGR602_PB00126"/>
<keyword evidence="2" id="KW-1185">Reference proteome</keyword>
<sequence length="61" mass="6838">MNICTAAAKPRSTPPSITSYRVMTARTRWNETRGGRSRLASLLQHRSPAGRIDRPTGLMKR</sequence>
<dbReference type="Proteomes" id="UP000031368">
    <property type="component" value="Plasmid pRgalR602b"/>
</dbReference>
<evidence type="ECO:0000313" key="2">
    <source>
        <dbReference type="Proteomes" id="UP000031368"/>
    </source>
</evidence>
<dbReference type="HOGENOM" id="CLU_2919574_0_0_5"/>
<dbReference type="EMBL" id="CP006879">
    <property type="protein sequence ID" value="AJD43665.1"/>
    <property type="molecule type" value="Genomic_DNA"/>
</dbReference>
<dbReference type="AlphaFoldDB" id="A0A0B4XA79"/>
<proteinExistence type="predicted"/>
<name>A0A0B4XA79_9HYPH</name>
<gene>
    <name evidence="1" type="ORF">RGR602_PB00126</name>
</gene>